<organism evidence="8 9">
    <name type="scientific">Candidatus Accumulibacter meliphilus</name>
    <dbReference type="NCBI Taxonomy" id="2211374"/>
    <lineage>
        <taxon>Bacteria</taxon>
        <taxon>Pseudomonadati</taxon>
        <taxon>Pseudomonadota</taxon>
        <taxon>Betaproteobacteria</taxon>
        <taxon>Candidatus Accumulibacter</taxon>
    </lineage>
</organism>
<feature type="transmembrane region" description="Helical" evidence="6">
    <location>
        <begin position="497"/>
        <end position="514"/>
    </location>
</feature>
<comment type="caution">
    <text evidence="8">The sequence shown here is derived from an EMBL/GenBank/DDBJ whole genome shotgun (WGS) entry which is preliminary data.</text>
</comment>
<dbReference type="NCBIfam" id="TIGR00361">
    <property type="entry name" value="ComEC_Rec2"/>
    <property type="match status" value="1"/>
</dbReference>
<name>A0A369XRT8_9PROT</name>
<dbReference type="Pfam" id="PF03772">
    <property type="entry name" value="Competence"/>
    <property type="match status" value="1"/>
</dbReference>
<evidence type="ECO:0000256" key="4">
    <source>
        <dbReference type="ARBA" id="ARBA00022989"/>
    </source>
</evidence>
<accession>A0A369XRT8</accession>
<feature type="transmembrane region" description="Helical" evidence="6">
    <location>
        <begin position="473"/>
        <end position="491"/>
    </location>
</feature>
<dbReference type="InterPro" id="IPR001279">
    <property type="entry name" value="Metallo-B-lactamas"/>
</dbReference>
<dbReference type="SMART" id="SM00849">
    <property type="entry name" value="Lactamase_B"/>
    <property type="match status" value="1"/>
</dbReference>
<keyword evidence="5 6" id="KW-0472">Membrane</keyword>
<evidence type="ECO:0000259" key="7">
    <source>
        <dbReference type="SMART" id="SM00849"/>
    </source>
</evidence>
<dbReference type="Gene3D" id="3.60.15.10">
    <property type="entry name" value="Ribonuclease Z/Hydroxyacylglutathione hydrolase-like"/>
    <property type="match status" value="1"/>
</dbReference>
<dbReference type="Pfam" id="PF00753">
    <property type="entry name" value="Lactamase_B"/>
    <property type="match status" value="1"/>
</dbReference>
<evidence type="ECO:0000313" key="9">
    <source>
        <dbReference type="Proteomes" id="UP000253831"/>
    </source>
</evidence>
<dbReference type="CDD" id="cd07731">
    <property type="entry name" value="ComA-like_MBL-fold"/>
    <property type="match status" value="1"/>
</dbReference>
<feature type="transmembrane region" description="Helical" evidence="6">
    <location>
        <begin position="380"/>
        <end position="400"/>
    </location>
</feature>
<dbReference type="GO" id="GO:0030420">
    <property type="term" value="P:establishment of competence for transformation"/>
    <property type="evidence" value="ECO:0007669"/>
    <property type="project" value="InterPro"/>
</dbReference>
<evidence type="ECO:0000256" key="3">
    <source>
        <dbReference type="ARBA" id="ARBA00022692"/>
    </source>
</evidence>
<dbReference type="InterPro" id="IPR052159">
    <property type="entry name" value="Competence_DNA_uptake"/>
</dbReference>
<dbReference type="InterPro" id="IPR036866">
    <property type="entry name" value="RibonucZ/Hydroxyglut_hydro"/>
</dbReference>
<dbReference type="InterPro" id="IPR035681">
    <property type="entry name" value="ComA-like_MBL"/>
</dbReference>
<dbReference type="GO" id="GO:0005886">
    <property type="term" value="C:plasma membrane"/>
    <property type="evidence" value="ECO:0007669"/>
    <property type="project" value="UniProtKB-SubCell"/>
</dbReference>
<protein>
    <submittedName>
        <fullName evidence="8">DNA internalization-related competence protein ComEC/Rec2</fullName>
    </submittedName>
</protein>
<dbReference type="NCBIfam" id="TIGR00360">
    <property type="entry name" value="ComEC_N-term"/>
    <property type="match status" value="1"/>
</dbReference>
<proteinExistence type="predicted"/>
<keyword evidence="4 6" id="KW-1133">Transmembrane helix</keyword>
<dbReference type="SUPFAM" id="SSF56281">
    <property type="entry name" value="Metallo-hydrolase/oxidoreductase"/>
    <property type="match status" value="1"/>
</dbReference>
<dbReference type="PANTHER" id="PTHR30619">
    <property type="entry name" value="DNA INTERNALIZATION/COMPETENCE PROTEIN COMEC/REC2"/>
    <property type="match status" value="1"/>
</dbReference>
<feature type="transmembrane region" description="Helical" evidence="6">
    <location>
        <begin position="412"/>
        <end position="433"/>
    </location>
</feature>
<sequence length="794" mass="87298">MRANILAFAMGVGLLQTWGSLPPFVLVVAMLFGASAWLIWAASRRQPAPLAWRSISVLACAVLGVAWAALLAEQRLQERLPADWEGRDLEVVGVVAGLPQDFENGERFAFVVEAVEAVDSLDSLDSPQPLVPPRIMLSWYQGQRADERHEALTAVPSAVPSTRPGERWRFTVRLKKPHGNANPHGFDYEAWLFERGLRATGYVRPKGVAQRLDDFVFGPGYAIERLRERIRSSFRTALPEAPYVGILAALAIGDQQAISTEQWRVFRQTGVTHLMSISGLHVTMVAALFAALVGWLWRRSERLLLWLPAAKAAIAAGWLAAFAYALLAGFAVPTQRTLYMLSVVALALWSGRNLGASRSLLLALLLVLVLDPWAVLAPGFWLSFAAVGVLFFVGTARLGVRPGWRATLARWGTTQWAVTVGTLPFLLLLFQQFSLVSPLANALAIPVVSFLITPLALLYALVPWPPLLQLDHWLLSLLMIVLEWLARWPLWQQPAPPLLATLLALLGVLCLLLPRGFPARWLGFCLLLPALFWPAARPAPGDAWVDVLDVGQGLAVVVRTAEHTLLYDTGPLYSADSDSDAGQRIVLPYLRAIGVDRLDALIVTHRDKDHSGGLVAIREALPVGRLLSSLPELDGERCAAGQSWEWDGVRFTMLHPDAAAYRLQTAKTNNMSCVLRLENASGSMLLSADIEARDEQELLDRAPELLRSEVLLVPHHGSGTSSTPAFIAAVAARDVIIPVGYRNRYQHPRPDVVARYAGSRVWRSDVDGAVRIELAGGVALAAYRSEHRRYWYGQ</sequence>
<dbReference type="Proteomes" id="UP000253831">
    <property type="component" value="Unassembled WGS sequence"/>
</dbReference>
<feature type="transmembrane region" description="Helical" evidence="6">
    <location>
        <begin position="21"/>
        <end position="40"/>
    </location>
</feature>
<dbReference type="InterPro" id="IPR004797">
    <property type="entry name" value="Competence_ComEC/Rec2"/>
</dbReference>
<dbReference type="EMBL" id="QPGA01000007">
    <property type="protein sequence ID" value="RDE51482.1"/>
    <property type="molecule type" value="Genomic_DNA"/>
</dbReference>
<comment type="subcellular location">
    <subcellularLocation>
        <location evidence="1">Cell membrane</location>
        <topology evidence="1">Multi-pass membrane protein</topology>
    </subcellularLocation>
</comment>
<gene>
    <name evidence="8" type="ORF">DVS81_06045</name>
</gene>
<dbReference type="Pfam" id="PF13567">
    <property type="entry name" value="DUF4131"/>
    <property type="match status" value="1"/>
</dbReference>
<evidence type="ECO:0000256" key="1">
    <source>
        <dbReference type="ARBA" id="ARBA00004651"/>
    </source>
</evidence>
<evidence type="ECO:0000256" key="2">
    <source>
        <dbReference type="ARBA" id="ARBA00022475"/>
    </source>
</evidence>
<dbReference type="AlphaFoldDB" id="A0A369XRT8"/>
<evidence type="ECO:0000256" key="6">
    <source>
        <dbReference type="SAM" id="Phobius"/>
    </source>
</evidence>
<feature type="transmembrane region" description="Helical" evidence="6">
    <location>
        <begin position="274"/>
        <end position="297"/>
    </location>
</feature>
<feature type="transmembrane region" description="Helical" evidence="6">
    <location>
        <begin position="303"/>
        <end position="327"/>
    </location>
</feature>
<feature type="transmembrane region" description="Helical" evidence="6">
    <location>
        <begin position="439"/>
        <end position="461"/>
    </location>
</feature>
<dbReference type="InterPro" id="IPR025405">
    <property type="entry name" value="DUF4131"/>
</dbReference>
<feature type="transmembrane region" description="Helical" evidence="6">
    <location>
        <begin position="52"/>
        <end position="72"/>
    </location>
</feature>
<feature type="domain" description="Metallo-beta-lactamase" evidence="7">
    <location>
        <begin position="552"/>
        <end position="716"/>
    </location>
</feature>
<evidence type="ECO:0000256" key="5">
    <source>
        <dbReference type="ARBA" id="ARBA00023136"/>
    </source>
</evidence>
<keyword evidence="2" id="KW-1003">Cell membrane</keyword>
<evidence type="ECO:0000313" key="8">
    <source>
        <dbReference type="EMBL" id="RDE51482.1"/>
    </source>
</evidence>
<dbReference type="PANTHER" id="PTHR30619:SF1">
    <property type="entry name" value="RECOMBINATION PROTEIN 2"/>
    <property type="match status" value="1"/>
</dbReference>
<dbReference type="InterPro" id="IPR004477">
    <property type="entry name" value="ComEC_N"/>
</dbReference>
<feature type="transmembrane region" description="Helical" evidence="6">
    <location>
        <begin position="339"/>
        <end position="368"/>
    </location>
</feature>
<reference evidence="8 9" key="1">
    <citation type="submission" date="2018-05" db="EMBL/GenBank/DDBJ databases">
        <title>Integrated omic analyses show evidence that a Ca. Accumulibacter phosphatis strain performs denitrification under micro-aerobic conditions.</title>
        <authorList>
            <person name="Camejo P.Y."/>
            <person name="Katherine M.D."/>
            <person name="Daniel N.R."/>
        </authorList>
    </citation>
    <scope>NUCLEOTIDE SEQUENCE [LARGE SCALE GENOMIC DNA]</scope>
    <source>
        <strain evidence="8">UW-LDO-IC</strain>
    </source>
</reference>
<keyword evidence="3 6" id="KW-0812">Transmembrane</keyword>